<keyword evidence="2" id="KW-1185">Reference proteome</keyword>
<sequence length="690" mass="78193">MQKVVWTTNDSYRVVLRDVEGMVGDIAMEIWNKLTTFYWLQSAQTSAPHAHEKSCMSGGTFAAIFEQWHRSSVYPNIEFGHFFAAPVRITATGPSSLPQILKAHSSLCAQAQHISLDMDNYSVHPLLPAVVLVYDRVTGVGCGPDGYVSLREVARTQTVLVILTGTNRTSTGIHVTLDRLKPFALPIERADATGLDILRVPLDITIDFVIELEGSIDAQKETSGRTLDTSLCHHQTPVGYYHDIAYDSSIWAQTMRAEAIKIGFKKLWDTKFAAPEVETLNSHAFLDHLFTWERGTLSVQGLKLVYWQWRKCWGVSSYYTITFAKTSSRNPLEVYESAITNEKRLCKELAGFEAQPPLPASLASCGYQVQSGRLASNAENSLRPMLLSCVILISNSTLVDVTSADAVKNQYSAYSNWFDLDHRLMVCNENSKFRDTHSGDKMVWLLEVLWQCWKGTALEVGKLASDLCAIIECTRHDNGFYAILGTPNGASTMRMLRDHRTELGHRIVEKIVVFGNKNLTMKMGETWTRYYENCVVCLVQLLQILRDENESHLNLARPGLTVFKLVQAEIDLYSRIVKNVCGDHVYCRFKFDGFFHSLAGTQQFTVWIDGEDALYVFIARSLLQALCGRKEETYLEPLREHAAIWFYEYVKHFVEKLDYFEPDRKHLSIIDAKLSCVLYDMNGIDLWLST</sequence>
<dbReference type="VEuPathDB" id="FungiDB:LEMA_P002260.1"/>
<proteinExistence type="predicted"/>
<evidence type="ECO:0000313" key="2">
    <source>
        <dbReference type="Proteomes" id="UP000002668"/>
    </source>
</evidence>
<dbReference type="AlphaFoldDB" id="E5AE00"/>
<organism evidence="1 2">
    <name type="scientific">Leptosphaeria maculans (strain JN3 / isolate v23.1.3 / race Av1-4-5-6-7-8)</name>
    <name type="common">Blackleg fungus</name>
    <name type="synonym">Phoma lingam</name>
    <dbReference type="NCBI Taxonomy" id="985895"/>
    <lineage>
        <taxon>Eukaryota</taxon>
        <taxon>Fungi</taxon>
        <taxon>Dikarya</taxon>
        <taxon>Ascomycota</taxon>
        <taxon>Pezizomycotina</taxon>
        <taxon>Dothideomycetes</taxon>
        <taxon>Pleosporomycetidae</taxon>
        <taxon>Pleosporales</taxon>
        <taxon>Pleosporineae</taxon>
        <taxon>Leptosphaeriaceae</taxon>
        <taxon>Plenodomus</taxon>
        <taxon>Plenodomus lingam/Leptosphaeria maculans species complex</taxon>
    </lineage>
</organism>
<evidence type="ECO:0000313" key="1">
    <source>
        <dbReference type="EMBL" id="CBY01439.1"/>
    </source>
</evidence>
<gene>
    <name evidence="1" type="ORF">LEMA_P002260.1</name>
</gene>
<accession>E5AE00</accession>
<dbReference type="HOGENOM" id="CLU_399044_0_0_1"/>
<name>E5AE00_LEPMJ</name>
<reference evidence="2" key="1">
    <citation type="journal article" date="2011" name="Nat. Commun.">
        <title>Effector diversification within compartments of the Leptosphaeria maculans genome affected by Repeat-Induced Point mutations.</title>
        <authorList>
            <person name="Rouxel T."/>
            <person name="Grandaubert J."/>
            <person name="Hane J.K."/>
            <person name="Hoede C."/>
            <person name="van de Wouw A.P."/>
            <person name="Couloux A."/>
            <person name="Dominguez V."/>
            <person name="Anthouard V."/>
            <person name="Bally P."/>
            <person name="Bourras S."/>
            <person name="Cozijnsen A.J."/>
            <person name="Ciuffetti L.M."/>
            <person name="Degrave A."/>
            <person name="Dilmaghani A."/>
            <person name="Duret L."/>
            <person name="Fudal I."/>
            <person name="Goodwin S.B."/>
            <person name="Gout L."/>
            <person name="Glaser N."/>
            <person name="Linglin J."/>
            <person name="Kema G.H.J."/>
            <person name="Lapalu N."/>
            <person name="Lawrence C.B."/>
            <person name="May K."/>
            <person name="Meyer M."/>
            <person name="Ollivier B."/>
            <person name="Poulain J."/>
            <person name="Schoch C.L."/>
            <person name="Simon A."/>
            <person name="Spatafora J.W."/>
            <person name="Stachowiak A."/>
            <person name="Turgeon B.G."/>
            <person name="Tyler B.M."/>
            <person name="Vincent D."/>
            <person name="Weissenbach J."/>
            <person name="Amselem J."/>
            <person name="Quesneville H."/>
            <person name="Oliver R.P."/>
            <person name="Wincker P."/>
            <person name="Balesdent M.-H."/>
            <person name="Howlett B.J."/>
        </authorList>
    </citation>
    <scope>NUCLEOTIDE SEQUENCE [LARGE SCALE GENOMIC DNA]</scope>
    <source>
        <strain evidence="2">JN3 / isolate v23.1.3 / race Av1-4-5-6-7-8</strain>
    </source>
</reference>
<dbReference type="eggNOG" id="ENOG502SZM7">
    <property type="taxonomic scope" value="Eukaryota"/>
</dbReference>
<dbReference type="InParanoid" id="E5AE00"/>
<dbReference type="Proteomes" id="UP000002668">
    <property type="component" value="Genome"/>
</dbReference>
<dbReference type="OrthoDB" id="5235440at2759"/>
<dbReference type="EMBL" id="FP929139">
    <property type="protein sequence ID" value="CBY01439.1"/>
    <property type="molecule type" value="Genomic_DNA"/>
</dbReference>
<protein>
    <submittedName>
        <fullName evidence="1">Predicted protein</fullName>
    </submittedName>
</protein>